<reference evidence="1" key="2">
    <citation type="journal article" date="2015" name="Fish Shellfish Immunol.">
        <title>Early steps in the European eel (Anguilla anguilla)-Vibrio vulnificus interaction in the gills: Role of the RtxA13 toxin.</title>
        <authorList>
            <person name="Callol A."/>
            <person name="Pajuelo D."/>
            <person name="Ebbesson L."/>
            <person name="Teles M."/>
            <person name="MacKenzie S."/>
            <person name="Amaro C."/>
        </authorList>
    </citation>
    <scope>NUCLEOTIDE SEQUENCE</scope>
</reference>
<accession>A0A0E9QZS7</accession>
<sequence>MSMKNYFFKKITVMLWKSICGAIPLLL</sequence>
<evidence type="ECO:0000313" key="1">
    <source>
        <dbReference type="EMBL" id="JAH22436.1"/>
    </source>
</evidence>
<name>A0A0E9QZS7_ANGAN</name>
<proteinExistence type="predicted"/>
<organism evidence="1">
    <name type="scientific">Anguilla anguilla</name>
    <name type="common">European freshwater eel</name>
    <name type="synonym">Muraena anguilla</name>
    <dbReference type="NCBI Taxonomy" id="7936"/>
    <lineage>
        <taxon>Eukaryota</taxon>
        <taxon>Metazoa</taxon>
        <taxon>Chordata</taxon>
        <taxon>Craniata</taxon>
        <taxon>Vertebrata</taxon>
        <taxon>Euteleostomi</taxon>
        <taxon>Actinopterygii</taxon>
        <taxon>Neopterygii</taxon>
        <taxon>Teleostei</taxon>
        <taxon>Anguilliformes</taxon>
        <taxon>Anguillidae</taxon>
        <taxon>Anguilla</taxon>
    </lineage>
</organism>
<protein>
    <submittedName>
        <fullName evidence="1">Uncharacterized protein</fullName>
    </submittedName>
</protein>
<dbReference type="AlphaFoldDB" id="A0A0E9QZS7"/>
<reference evidence="1" key="1">
    <citation type="submission" date="2014-11" db="EMBL/GenBank/DDBJ databases">
        <authorList>
            <person name="Amaro Gonzalez C."/>
        </authorList>
    </citation>
    <scope>NUCLEOTIDE SEQUENCE</scope>
</reference>
<dbReference type="EMBL" id="GBXM01086141">
    <property type="protein sequence ID" value="JAH22436.1"/>
    <property type="molecule type" value="Transcribed_RNA"/>
</dbReference>